<feature type="domain" description="CCHC-type" evidence="3">
    <location>
        <begin position="391"/>
        <end position="406"/>
    </location>
</feature>
<dbReference type="PANTHER" id="PTHR33223:SF6">
    <property type="entry name" value="CCHC-TYPE DOMAIN-CONTAINING PROTEIN"/>
    <property type="match status" value="1"/>
</dbReference>
<feature type="region of interest" description="Disordered" evidence="2">
    <location>
        <begin position="541"/>
        <end position="606"/>
    </location>
</feature>
<keyword evidence="1" id="KW-0863">Zinc-finger</keyword>
<dbReference type="SMART" id="SM00343">
    <property type="entry name" value="ZnF_C2HC"/>
    <property type="match status" value="3"/>
</dbReference>
<proteinExistence type="predicted"/>
<accession>A0ABD2VSK6</accession>
<dbReference type="AlphaFoldDB" id="A0ABD2VSK6"/>
<dbReference type="InterPro" id="IPR005162">
    <property type="entry name" value="Retrotrans_gag_dom"/>
</dbReference>
<feature type="compositionally biased region" description="Basic and acidic residues" evidence="2">
    <location>
        <begin position="482"/>
        <end position="491"/>
    </location>
</feature>
<keyword evidence="5" id="KW-1185">Reference proteome</keyword>
<gene>
    <name evidence="4" type="ORF">TKK_020485</name>
</gene>
<evidence type="ECO:0000256" key="2">
    <source>
        <dbReference type="SAM" id="MobiDB-lite"/>
    </source>
</evidence>
<feature type="region of interest" description="Disordered" evidence="2">
    <location>
        <begin position="655"/>
        <end position="674"/>
    </location>
</feature>
<feature type="region of interest" description="Disordered" evidence="2">
    <location>
        <begin position="307"/>
        <end position="383"/>
    </location>
</feature>
<dbReference type="Proteomes" id="UP001627154">
    <property type="component" value="Unassembled WGS sequence"/>
</dbReference>
<feature type="domain" description="CCHC-type" evidence="3">
    <location>
        <begin position="413"/>
        <end position="426"/>
    </location>
</feature>
<keyword evidence="1" id="KW-0862">Zinc</keyword>
<dbReference type="Pfam" id="PF00098">
    <property type="entry name" value="zf-CCHC"/>
    <property type="match status" value="2"/>
</dbReference>
<feature type="compositionally biased region" description="Basic and acidic residues" evidence="2">
    <location>
        <begin position="591"/>
        <end position="606"/>
    </location>
</feature>
<evidence type="ECO:0000313" key="4">
    <source>
        <dbReference type="EMBL" id="KAL3383635.1"/>
    </source>
</evidence>
<sequence length="674" mass="75676">MQMLLQNVTARGMWSKVEEMSAEDAMTSLRDKRLNDQGGEQICRERLFRARLRRLPATIRLDVPWDVNLDDLPDQRSSNESLLDQTMIETPDDGARKSAQVPGTENAMFGGDFEARLMGMISEAVRREVNWALGERAKPPVDAAGAEVFGTLNNSGLRNLPTEGGRLVEVVLVDEAAVWYESVEHKVKTWQDFERRFRRSFASQATAEKLLTELRQRTQGKGEPISTYLNNFRFLCSRFRVSLPYENQLAIAFRGIRPKYRNFMAHWQITSFSELEQAGKEFKSVNRMNAYWHEPIVSASQHYPSAAYKPTERSQLAAVQAEQPNNNSSPKKEKEKKKGKSPVTPKKASKNSVAASERVRSRPQSSGDVRQAVRSSPRLEPSGEAIKKTGKCYRCGRTGHLVAQCRVKNDVTCYRCNERGHMARECNAPQPVQAQAASPARLSCQVCGQKGVSVVNCENCRYLFNNSENGQGGGARQADAPLSHEKRPPQEERVDEALIEWLYRLEQQGKLRVPTLGEVLAHCELPRGEIFTPKPGEEGAIANFPRDSENCRSGQRAADRRDDMAMVTPSRDTVADARSGPVALSRSIENLPDRQCDRNERENAPIERSDPDEITLVSSECVAAPHFSTQDTVCEDESEPEEAHEIITRAEIHETSETNQQRMAGKSYISILPQ</sequence>
<dbReference type="InterPro" id="IPR036875">
    <property type="entry name" value="Znf_CCHC_sf"/>
</dbReference>
<dbReference type="GO" id="GO:0008270">
    <property type="term" value="F:zinc ion binding"/>
    <property type="evidence" value="ECO:0007669"/>
    <property type="project" value="UniProtKB-KW"/>
</dbReference>
<dbReference type="EMBL" id="JBJJXI010000186">
    <property type="protein sequence ID" value="KAL3383635.1"/>
    <property type="molecule type" value="Genomic_DNA"/>
</dbReference>
<evidence type="ECO:0000313" key="5">
    <source>
        <dbReference type="Proteomes" id="UP001627154"/>
    </source>
</evidence>
<comment type="caution">
    <text evidence="4">The sequence shown here is derived from an EMBL/GenBank/DDBJ whole genome shotgun (WGS) entry which is preliminary data.</text>
</comment>
<evidence type="ECO:0000256" key="1">
    <source>
        <dbReference type="PROSITE-ProRule" id="PRU00047"/>
    </source>
</evidence>
<dbReference type="InterPro" id="IPR001878">
    <property type="entry name" value="Znf_CCHC"/>
</dbReference>
<name>A0ABD2VSK6_9HYME</name>
<dbReference type="PANTHER" id="PTHR33223">
    <property type="entry name" value="CCHC-TYPE DOMAIN-CONTAINING PROTEIN"/>
    <property type="match status" value="1"/>
</dbReference>
<dbReference type="SUPFAM" id="SSF57756">
    <property type="entry name" value="Retrovirus zinc finger-like domains"/>
    <property type="match status" value="1"/>
</dbReference>
<dbReference type="Gene3D" id="4.10.60.10">
    <property type="entry name" value="Zinc finger, CCHC-type"/>
    <property type="match status" value="1"/>
</dbReference>
<feature type="region of interest" description="Disordered" evidence="2">
    <location>
        <begin position="470"/>
        <end position="491"/>
    </location>
</feature>
<dbReference type="Pfam" id="PF03732">
    <property type="entry name" value="Retrotrans_gag"/>
    <property type="match status" value="1"/>
</dbReference>
<organism evidence="4 5">
    <name type="scientific">Trichogramma kaykai</name>
    <dbReference type="NCBI Taxonomy" id="54128"/>
    <lineage>
        <taxon>Eukaryota</taxon>
        <taxon>Metazoa</taxon>
        <taxon>Ecdysozoa</taxon>
        <taxon>Arthropoda</taxon>
        <taxon>Hexapoda</taxon>
        <taxon>Insecta</taxon>
        <taxon>Pterygota</taxon>
        <taxon>Neoptera</taxon>
        <taxon>Endopterygota</taxon>
        <taxon>Hymenoptera</taxon>
        <taxon>Apocrita</taxon>
        <taxon>Proctotrupomorpha</taxon>
        <taxon>Chalcidoidea</taxon>
        <taxon>Trichogrammatidae</taxon>
        <taxon>Trichogramma</taxon>
    </lineage>
</organism>
<dbReference type="PROSITE" id="PS50158">
    <property type="entry name" value="ZF_CCHC"/>
    <property type="match status" value="2"/>
</dbReference>
<keyword evidence="1" id="KW-0479">Metal-binding</keyword>
<evidence type="ECO:0000259" key="3">
    <source>
        <dbReference type="PROSITE" id="PS50158"/>
    </source>
</evidence>
<reference evidence="4 5" key="1">
    <citation type="journal article" date="2024" name="bioRxiv">
        <title>A reference genome for Trichogramma kaykai: A tiny desert-dwelling parasitoid wasp with competing sex-ratio distorters.</title>
        <authorList>
            <person name="Culotta J."/>
            <person name="Lindsey A.R."/>
        </authorList>
    </citation>
    <scope>NUCLEOTIDE SEQUENCE [LARGE SCALE GENOMIC DNA]</scope>
    <source>
        <strain evidence="4 5">KSX58</strain>
    </source>
</reference>
<protein>
    <recommendedName>
        <fullName evidence="3">CCHC-type domain-containing protein</fullName>
    </recommendedName>
</protein>